<dbReference type="EMBL" id="MK500532">
    <property type="protein sequence ID" value="QBK91367.1"/>
    <property type="molecule type" value="Genomic_DNA"/>
</dbReference>
<proteinExistence type="predicted"/>
<evidence type="ECO:0000313" key="1">
    <source>
        <dbReference type="EMBL" id="QBK91367.1"/>
    </source>
</evidence>
<reference evidence="1" key="1">
    <citation type="journal article" date="2019" name="MBio">
        <title>Virus Genomes from Deep Sea Sediments Expand the Ocean Megavirome and Support Independent Origins of Viral Gigantism.</title>
        <authorList>
            <person name="Backstrom D."/>
            <person name="Yutin N."/>
            <person name="Jorgensen S.L."/>
            <person name="Dharamshi J."/>
            <person name="Homa F."/>
            <person name="Zaremba-Niedwiedzka K."/>
            <person name="Spang A."/>
            <person name="Wolf Y.I."/>
            <person name="Koonin E.V."/>
            <person name="Ettema T.J."/>
        </authorList>
    </citation>
    <scope>NUCLEOTIDE SEQUENCE</scope>
</reference>
<accession>A0A481Z6G7</accession>
<name>A0A481Z6G7_9VIRU</name>
<protein>
    <submittedName>
        <fullName evidence="1">Uncharacterized protein</fullName>
    </submittedName>
</protein>
<gene>
    <name evidence="1" type="ORF">LCPAC202_03410</name>
</gene>
<sequence>MDDALHNSLCHTKVDWYENVYQEMNLGMNNWKKEDILLCLSVQMDELVKTCDRYIELYNWGISRLGYAHGQS</sequence>
<organism evidence="1">
    <name type="scientific">Pithovirus LCPAC202</name>
    <dbReference type="NCBI Taxonomy" id="2506592"/>
    <lineage>
        <taxon>Viruses</taxon>
        <taxon>Pithoviruses</taxon>
    </lineage>
</organism>